<evidence type="ECO:0000313" key="2">
    <source>
        <dbReference type="Proteomes" id="UP001597110"/>
    </source>
</evidence>
<name>A0ABW2YAC6_9GAMM</name>
<dbReference type="Proteomes" id="UP001597110">
    <property type="component" value="Unassembled WGS sequence"/>
</dbReference>
<keyword evidence="2" id="KW-1185">Reference proteome</keyword>
<dbReference type="EMBL" id="JBHTIF010000001">
    <property type="protein sequence ID" value="MFD0725492.1"/>
    <property type="molecule type" value="Genomic_DNA"/>
</dbReference>
<dbReference type="RefSeq" id="WP_386823106.1">
    <property type="nucleotide sequence ID" value="NZ_JBHTIF010000001.1"/>
</dbReference>
<protein>
    <submittedName>
        <fullName evidence="1">Uncharacterized protein</fullName>
    </submittedName>
</protein>
<organism evidence="1 2">
    <name type="scientific">Lysobacter brunescens</name>
    <dbReference type="NCBI Taxonomy" id="262323"/>
    <lineage>
        <taxon>Bacteria</taxon>
        <taxon>Pseudomonadati</taxon>
        <taxon>Pseudomonadota</taxon>
        <taxon>Gammaproteobacteria</taxon>
        <taxon>Lysobacterales</taxon>
        <taxon>Lysobacteraceae</taxon>
        <taxon>Lysobacter</taxon>
    </lineage>
</organism>
<gene>
    <name evidence="1" type="ORF">ACFQ0E_07745</name>
</gene>
<comment type="caution">
    <text evidence="1">The sequence shown here is derived from an EMBL/GenBank/DDBJ whole genome shotgun (WGS) entry which is preliminary data.</text>
</comment>
<reference evidence="2" key="1">
    <citation type="journal article" date="2019" name="Int. J. Syst. Evol. Microbiol.">
        <title>The Global Catalogue of Microorganisms (GCM) 10K type strain sequencing project: providing services to taxonomists for standard genome sequencing and annotation.</title>
        <authorList>
            <consortium name="The Broad Institute Genomics Platform"/>
            <consortium name="The Broad Institute Genome Sequencing Center for Infectious Disease"/>
            <person name="Wu L."/>
            <person name="Ma J."/>
        </authorList>
    </citation>
    <scope>NUCLEOTIDE SEQUENCE [LARGE SCALE GENOMIC DNA]</scope>
    <source>
        <strain evidence="2">CCUG 55585</strain>
    </source>
</reference>
<accession>A0ABW2YAC6</accession>
<evidence type="ECO:0000313" key="1">
    <source>
        <dbReference type="EMBL" id="MFD0725492.1"/>
    </source>
</evidence>
<proteinExistence type="predicted"/>
<sequence length="66" mass="7600">MDRPHLRCARFSIDEHDHVLPVDAKLRPTAACDAASFFDGFNRTCDYDPKKSFIGRMRGTCARRKQ</sequence>